<sequence>MEALRFSNPPTVEQSVAHHLHPNRLTQSPSLPGKMERFTASMFQKIYKSLVLAARALNVTSMLMAYQAELLEELDTQLDAGNPNPTVWEEICNITDLNLRTSHGAVQSCGRTVALSVVG</sequence>
<dbReference type="STRING" id="84645.A0A498N088"/>
<name>A0A498N088_LABRO</name>
<dbReference type="Proteomes" id="UP000290572">
    <property type="component" value="Unassembled WGS sequence"/>
</dbReference>
<evidence type="ECO:0000313" key="1">
    <source>
        <dbReference type="EMBL" id="RXN26490.1"/>
    </source>
</evidence>
<reference evidence="1 2" key="1">
    <citation type="submission" date="2018-03" db="EMBL/GenBank/DDBJ databases">
        <title>Draft genome sequence of Rohu Carp (Labeo rohita).</title>
        <authorList>
            <person name="Das P."/>
            <person name="Kushwaha B."/>
            <person name="Joshi C.G."/>
            <person name="Kumar D."/>
            <person name="Nagpure N.S."/>
            <person name="Sahoo L."/>
            <person name="Das S.P."/>
            <person name="Bit A."/>
            <person name="Patnaik S."/>
            <person name="Meher P.K."/>
            <person name="Jayasankar P."/>
            <person name="Koringa P.G."/>
            <person name="Patel N.V."/>
            <person name="Hinsu A.T."/>
            <person name="Kumar R."/>
            <person name="Pandey M."/>
            <person name="Agarwal S."/>
            <person name="Srivastava S."/>
            <person name="Singh M."/>
            <person name="Iquebal M.A."/>
            <person name="Jaiswal S."/>
            <person name="Angadi U.B."/>
            <person name="Kumar N."/>
            <person name="Raza M."/>
            <person name="Shah T.M."/>
            <person name="Rai A."/>
            <person name="Jena J.K."/>
        </authorList>
    </citation>
    <scope>NUCLEOTIDE SEQUENCE [LARGE SCALE GENOMIC DNA]</scope>
    <source>
        <strain evidence="1">DASCIFA01</strain>
        <tissue evidence="1">Testis</tissue>
    </source>
</reference>
<dbReference type="EMBL" id="QBIY01012241">
    <property type="protein sequence ID" value="RXN26490.1"/>
    <property type="molecule type" value="Genomic_DNA"/>
</dbReference>
<accession>A0A498N088</accession>
<keyword evidence="2" id="KW-1185">Reference proteome</keyword>
<dbReference type="AlphaFoldDB" id="A0A498N088"/>
<evidence type="ECO:0000313" key="2">
    <source>
        <dbReference type="Proteomes" id="UP000290572"/>
    </source>
</evidence>
<organism evidence="1 2">
    <name type="scientific">Labeo rohita</name>
    <name type="common">Indian major carp</name>
    <name type="synonym">Cyprinus rohita</name>
    <dbReference type="NCBI Taxonomy" id="84645"/>
    <lineage>
        <taxon>Eukaryota</taxon>
        <taxon>Metazoa</taxon>
        <taxon>Chordata</taxon>
        <taxon>Craniata</taxon>
        <taxon>Vertebrata</taxon>
        <taxon>Euteleostomi</taxon>
        <taxon>Actinopterygii</taxon>
        <taxon>Neopterygii</taxon>
        <taxon>Teleostei</taxon>
        <taxon>Ostariophysi</taxon>
        <taxon>Cypriniformes</taxon>
        <taxon>Cyprinidae</taxon>
        <taxon>Labeoninae</taxon>
        <taxon>Labeonini</taxon>
        <taxon>Labeo</taxon>
    </lineage>
</organism>
<proteinExistence type="predicted"/>
<comment type="caution">
    <text evidence="1">The sequence shown here is derived from an EMBL/GenBank/DDBJ whole genome shotgun (WGS) entry which is preliminary data.</text>
</comment>
<protein>
    <submittedName>
        <fullName evidence="1">Putative GAG protein</fullName>
    </submittedName>
</protein>
<gene>
    <name evidence="1" type="ORF">ROHU_020969</name>
</gene>